<gene>
    <name evidence="3" type="primary">algA</name>
    <name evidence="3" type="ORF">DYBT9623_03853</name>
</gene>
<dbReference type="SUPFAM" id="SSF53448">
    <property type="entry name" value="Nucleotide-diphospho-sugar transferases"/>
    <property type="match status" value="1"/>
</dbReference>
<evidence type="ECO:0000259" key="2">
    <source>
        <dbReference type="Pfam" id="PF22640"/>
    </source>
</evidence>
<proteinExistence type="predicted"/>
<evidence type="ECO:0000313" key="3">
    <source>
        <dbReference type="EMBL" id="CAG5071874.1"/>
    </source>
</evidence>
<dbReference type="PANTHER" id="PTHR46390:SF1">
    <property type="entry name" value="MANNOSE-1-PHOSPHATE GUANYLYLTRANSFERASE"/>
    <property type="match status" value="1"/>
</dbReference>
<dbReference type="InterPro" id="IPR054566">
    <property type="entry name" value="ManC/GMP-like_b-helix"/>
</dbReference>
<dbReference type="InterPro" id="IPR029044">
    <property type="entry name" value="Nucleotide-diphossugar_trans"/>
</dbReference>
<sequence>MHENLLLKPVNAPSANFEDVFDFPGRAYWSFITSFEELYLTLIQIAFIMQDTYVIIMAGGVGTRFWPFSRTDFPKQFHDVLGTGQTLLQQTVERFNGVCPIENVYIVTSQEYKELVKEQIPTLTDDQILLEPNRRNTAPCIAYACYKIAARNPNANVVVAPADHIILKEDNFKDTIRVALGATRNEDILVTLGIQPTRPDTGYGYIQYIPDKLTVKKVKSFTEKPHLELALQFLDSGDFVWNAGIFVWNINAFKKALVEFQPEIADIFGGGNNHYYLETEDSFVQRAYAHCGSISIDNAIMEKADNVHVVLSNFGWSDLGTWKSLYEVSEKDENENVTDGNLLLYNTTNSIIKTPKDKLVVISGLDGYIVAEYDGVLMICKKDEEQKVKEFVAQAKELSPKYV</sequence>
<dbReference type="CDD" id="cd02509">
    <property type="entry name" value="GDP-M1P_Guanylyltransferase"/>
    <property type="match status" value="1"/>
</dbReference>
<keyword evidence="4" id="KW-1185">Reference proteome</keyword>
<evidence type="ECO:0000259" key="1">
    <source>
        <dbReference type="Pfam" id="PF00483"/>
    </source>
</evidence>
<comment type="caution">
    <text evidence="3">The sequence shown here is derived from an EMBL/GenBank/DDBJ whole genome shotgun (WGS) entry which is preliminary data.</text>
</comment>
<accession>A0ABN7RET9</accession>
<dbReference type="EMBL" id="CAJRAU010000005">
    <property type="protein sequence ID" value="CAG5071874.1"/>
    <property type="molecule type" value="Genomic_DNA"/>
</dbReference>
<dbReference type="InterPro" id="IPR049577">
    <property type="entry name" value="GMPP_N"/>
</dbReference>
<organism evidence="3 4">
    <name type="scientific">Dyadobacter linearis</name>
    <dbReference type="NCBI Taxonomy" id="2823330"/>
    <lineage>
        <taxon>Bacteria</taxon>
        <taxon>Pseudomonadati</taxon>
        <taxon>Bacteroidota</taxon>
        <taxon>Cytophagia</taxon>
        <taxon>Cytophagales</taxon>
        <taxon>Spirosomataceae</taxon>
        <taxon>Dyadobacter</taxon>
    </lineage>
</organism>
<dbReference type="InterPro" id="IPR005835">
    <property type="entry name" value="NTP_transferase_dom"/>
</dbReference>
<dbReference type="Gene3D" id="3.90.550.10">
    <property type="entry name" value="Spore Coat Polysaccharide Biosynthesis Protein SpsA, Chain A"/>
    <property type="match status" value="1"/>
</dbReference>
<evidence type="ECO:0000313" key="4">
    <source>
        <dbReference type="Proteomes" id="UP000679725"/>
    </source>
</evidence>
<dbReference type="Pfam" id="PF22640">
    <property type="entry name" value="ManC_GMP_beta-helix"/>
    <property type="match status" value="1"/>
</dbReference>
<feature type="domain" description="MannoseP isomerase/GMP-like beta-helix" evidence="2">
    <location>
        <begin position="344"/>
        <end position="394"/>
    </location>
</feature>
<dbReference type="Proteomes" id="UP000679725">
    <property type="component" value="Unassembled WGS sequence"/>
</dbReference>
<protein>
    <submittedName>
        <fullName evidence="3">Alginate biosynthesis protein AlgA</fullName>
    </submittedName>
</protein>
<feature type="domain" description="Nucleotidyl transferase" evidence="1">
    <location>
        <begin position="54"/>
        <end position="334"/>
    </location>
</feature>
<dbReference type="Pfam" id="PF00483">
    <property type="entry name" value="NTP_transferase"/>
    <property type="match status" value="1"/>
</dbReference>
<dbReference type="InterPro" id="IPR051161">
    <property type="entry name" value="Mannose-6P_isomerase_type2"/>
</dbReference>
<dbReference type="PANTHER" id="PTHR46390">
    <property type="entry name" value="MANNOSE-1-PHOSPHATE GUANYLYLTRANSFERASE"/>
    <property type="match status" value="1"/>
</dbReference>
<dbReference type="SUPFAM" id="SSF159283">
    <property type="entry name" value="Guanosine diphospho-D-mannose pyrophosphorylase/mannose-6-phosphate isomerase linker domain"/>
    <property type="match status" value="1"/>
</dbReference>
<name>A0ABN7RET9_9BACT</name>
<reference evidence="3 4" key="1">
    <citation type="submission" date="2021-04" db="EMBL/GenBank/DDBJ databases">
        <authorList>
            <person name="Rodrigo-Torres L."/>
            <person name="Arahal R. D."/>
            <person name="Lucena T."/>
        </authorList>
    </citation>
    <scope>NUCLEOTIDE SEQUENCE [LARGE SCALE GENOMIC DNA]</scope>
    <source>
        <strain evidence="3 4">CECT 9623</strain>
    </source>
</reference>